<feature type="domain" description="Secretion system C-terminal sorting" evidence="3">
    <location>
        <begin position="461"/>
        <end position="532"/>
    </location>
</feature>
<evidence type="ECO:0000313" key="4">
    <source>
        <dbReference type="EMBL" id="MDR6525117.1"/>
    </source>
</evidence>
<dbReference type="InterPro" id="IPR026444">
    <property type="entry name" value="Secre_tail"/>
</dbReference>
<proteinExistence type="predicted"/>
<sequence>MKFNYKKTIPVLAGIFFSGSSMAQAPAIEWQKSLGGSGKDYANSIIQTADGGYMMAGNSNSNNGNVTGNHGKQDYWLAKLNSTGNLQWQKSLGGTENDQANSIIQTADGGYVVAGTTNSNNGDVTGNHGLEDGWVLKLNSDAGVIHWKKTFGGSNTDVISKIIPTTDGGYIFTGSSMSNNGDVAGNNGYVDYWIVKINSDGNIQWKKSFGGTGDDQANSIVQMNDGGYVVSGYAEGNTGDITGNHGNTDFWILRLNADGGVVFWKKSFGGLYPDQALSMVKTSDGGFIMAGQSFSTDGDVTGNHGGTDYWIVKIDEAGNLQWQKALGGTKLDRAYSIIQSSDGGYLVVGNTISTDGQVAGYHAPINPGPGELPPSFDYWAVKLSAIGNIQWQKCIGGSESDEASSVIQTADGGYVIAGSSKSNNGDVTGNHGDYDAWVVKLAPEHLATSEIAKEASVTATIFPNPAKDYVTLKLDYFTPSMEATITDMLGKTVHQQKLEGLKTKINTSHLEKGVYFLNVLGGTQKTTKKFIIE</sequence>
<dbReference type="RefSeq" id="WP_284461202.1">
    <property type="nucleotide sequence ID" value="NZ_JAVDQY010000001.1"/>
</dbReference>
<keyword evidence="1 2" id="KW-0732">Signal</keyword>
<dbReference type="AlphaFoldDB" id="A0AAE3Y6V4"/>
<evidence type="ECO:0000313" key="5">
    <source>
        <dbReference type="Proteomes" id="UP001184861"/>
    </source>
</evidence>
<dbReference type="NCBIfam" id="TIGR04183">
    <property type="entry name" value="Por_Secre_tail"/>
    <property type="match status" value="1"/>
</dbReference>
<evidence type="ECO:0000259" key="3">
    <source>
        <dbReference type="Pfam" id="PF18962"/>
    </source>
</evidence>
<comment type="caution">
    <text evidence="4">The sequence shown here is derived from an EMBL/GenBank/DDBJ whole genome shotgun (WGS) entry which is preliminary data.</text>
</comment>
<evidence type="ECO:0000256" key="2">
    <source>
        <dbReference type="SAM" id="SignalP"/>
    </source>
</evidence>
<dbReference type="PANTHER" id="PTHR42754:SF1">
    <property type="entry name" value="LIPOPROTEIN"/>
    <property type="match status" value="1"/>
</dbReference>
<feature type="signal peptide" evidence="2">
    <location>
        <begin position="1"/>
        <end position="23"/>
    </location>
</feature>
<dbReference type="PANTHER" id="PTHR42754">
    <property type="entry name" value="ENDOGLUCANASE"/>
    <property type="match status" value="1"/>
</dbReference>
<organism evidence="4 5">
    <name type="scientific">Chryseobacterium rhizosphaerae</name>
    <dbReference type="NCBI Taxonomy" id="395937"/>
    <lineage>
        <taxon>Bacteria</taxon>
        <taxon>Pseudomonadati</taxon>
        <taxon>Bacteroidota</taxon>
        <taxon>Flavobacteriia</taxon>
        <taxon>Flavobacteriales</taxon>
        <taxon>Weeksellaceae</taxon>
        <taxon>Chryseobacterium group</taxon>
        <taxon>Chryseobacterium</taxon>
    </lineage>
</organism>
<dbReference type="Proteomes" id="UP001184861">
    <property type="component" value="Unassembled WGS sequence"/>
</dbReference>
<dbReference type="EMBL" id="JAVDQY010000001">
    <property type="protein sequence ID" value="MDR6525117.1"/>
    <property type="molecule type" value="Genomic_DNA"/>
</dbReference>
<dbReference type="SUPFAM" id="SSF50998">
    <property type="entry name" value="Quinoprotein alcohol dehydrogenase-like"/>
    <property type="match status" value="1"/>
</dbReference>
<reference evidence="4" key="1">
    <citation type="submission" date="2023-07" db="EMBL/GenBank/DDBJ databases">
        <title>Sorghum-associated microbial communities from plants grown in Nebraska, USA.</title>
        <authorList>
            <person name="Schachtman D."/>
        </authorList>
    </citation>
    <scope>NUCLEOTIDE SEQUENCE</scope>
    <source>
        <strain evidence="4">DS2360</strain>
    </source>
</reference>
<feature type="chain" id="PRO_5042161538" description="Secretion system C-terminal sorting domain-containing protein" evidence="2">
    <location>
        <begin position="24"/>
        <end position="533"/>
    </location>
</feature>
<name>A0AAE3Y6V4_9FLAO</name>
<protein>
    <recommendedName>
        <fullName evidence="3">Secretion system C-terminal sorting domain-containing protein</fullName>
    </recommendedName>
</protein>
<evidence type="ECO:0000256" key="1">
    <source>
        <dbReference type="ARBA" id="ARBA00022729"/>
    </source>
</evidence>
<accession>A0AAE3Y6V4</accession>
<dbReference type="Pfam" id="PF18962">
    <property type="entry name" value="Por_Secre_tail"/>
    <property type="match status" value="1"/>
</dbReference>
<gene>
    <name evidence="4" type="ORF">J2787_000487</name>
</gene>
<dbReference type="InterPro" id="IPR011047">
    <property type="entry name" value="Quinoprotein_ADH-like_sf"/>
</dbReference>